<keyword evidence="5" id="KW-1185">Reference proteome</keyword>
<organism evidence="3 5">
    <name type="scientific">Phaedon cochleariae</name>
    <name type="common">Mustard beetle</name>
    <dbReference type="NCBI Taxonomy" id="80249"/>
    <lineage>
        <taxon>Eukaryota</taxon>
        <taxon>Metazoa</taxon>
        <taxon>Ecdysozoa</taxon>
        <taxon>Arthropoda</taxon>
        <taxon>Hexapoda</taxon>
        <taxon>Insecta</taxon>
        <taxon>Pterygota</taxon>
        <taxon>Neoptera</taxon>
        <taxon>Endopterygota</taxon>
        <taxon>Coleoptera</taxon>
        <taxon>Polyphaga</taxon>
        <taxon>Cucujiformia</taxon>
        <taxon>Chrysomeloidea</taxon>
        <taxon>Chrysomelidae</taxon>
        <taxon>Chrysomelinae</taxon>
        <taxon>Chrysomelini</taxon>
        <taxon>Phaedon</taxon>
    </lineage>
</organism>
<dbReference type="Proteomes" id="UP001153737">
    <property type="component" value="Chromosome 3"/>
</dbReference>
<sequence length="370" mass="42288">MSYAVVKFINEDESDEEDLLVSEVPFSWLSKDQRFCKWPPSQYASIFIAKNVSPSDDWDEHPIELEFTCDTLAEAKQRAKSGKPQEKIGRGFRQIKPIDYFSPAEEEEKQKKKKKQIPASKEIPIEPPELDYVALIADRVSDTDNESEDIPNTEDNSRRTQKITVVDLDLKEASMEADRTITPHSSNDGGGSTGTFATLVVDQDIHSIHTNLGKILNMLIEMKIDVMEIKQRMNEGPIATEKEIVFPMVLPLKSLPEIEALEAFVKTEEGKQSFTNFVKSIGGKDTKDFITRVLKQVFTNALSELCSWTGRKNNFELGHLQIMRIIFGVIRINEGCNAKEFEQHVAEWFRHGKQRQLREVLKLNKRTLLE</sequence>
<dbReference type="PANTHER" id="PTHR34153">
    <property type="entry name" value="SI:CH211-262H13.3-RELATED-RELATED"/>
    <property type="match status" value="1"/>
</dbReference>
<evidence type="ECO:0000313" key="5">
    <source>
        <dbReference type="Proteomes" id="UP001153737"/>
    </source>
</evidence>
<evidence type="ECO:0000313" key="4">
    <source>
        <dbReference type="EMBL" id="CAH1159795.1"/>
    </source>
</evidence>
<dbReference type="PANTHER" id="PTHR34153:SF2">
    <property type="entry name" value="SI:CH211-262H13.3-RELATED"/>
    <property type="match status" value="1"/>
</dbReference>
<proteinExistence type="predicted"/>
<feature type="region of interest" description="Disordered" evidence="1">
    <location>
        <begin position="102"/>
        <end position="122"/>
    </location>
</feature>
<evidence type="ECO:0000256" key="1">
    <source>
        <dbReference type="SAM" id="MobiDB-lite"/>
    </source>
</evidence>
<dbReference type="Proteomes" id="UP001153737">
    <property type="component" value="Chromosome 1"/>
</dbReference>
<protein>
    <recommendedName>
        <fullName evidence="2">DUF4806 domain-containing protein</fullName>
    </recommendedName>
</protein>
<dbReference type="AlphaFoldDB" id="A0A9N9WZW8"/>
<gene>
    <name evidence="3" type="ORF">PHAECO_LOCUS6</name>
    <name evidence="4" type="ORF">PHAECO_LOCUS7482</name>
</gene>
<evidence type="ECO:0000313" key="3">
    <source>
        <dbReference type="EMBL" id="CAG9812906.1"/>
    </source>
</evidence>
<dbReference type="EMBL" id="OU896707">
    <property type="protein sequence ID" value="CAG9812906.1"/>
    <property type="molecule type" value="Genomic_DNA"/>
</dbReference>
<reference evidence="3" key="2">
    <citation type="submission" date="2022-10" db="EMBL/GenBank/DDBJ databases">
        <authorList>
            <consortium name="ENA_rothamsted_submissions"/>
            <consortium name="culmorum"/>
            <person name="King R."/>
        </authorList>
    </citation>
    <scope>NUCLEOTIDE SEQUENCE</scope>
</reference>
<dbReference type="Pfam" id="PF16064">
    <property type="entry name" value="DUF4806"/>
    <property type="match status" value="1"/>
</dbReference>
<reference evidence="3" key="1">
    <citation type="submission" date="2022-01" db="EMBL/GenBank/DDBJ databases">
        <authorList>
            <person name="King R."/>
        </authorList>
    </citation>
    <scope>NUCLEOTIDE SEQUENCE</scope>
</reference>
<feature type="domain" description="DUF4806" evidence="2">
    <location>
        <begin position="248"/>
        <end position="314"/>
    </location>
</feature>
<accession>A0A9N9WZW8</accession>
<name>A0A9N9WZW8_PHACE</name>
<dbReference type="OrthoDB" id="6776160at2759"/>
<evidence type="ECO:0000259" key="2">
    <source>
        <dbReference type="Pfam" id="PF16064"/>
    </source>
</evidence>
<dbReference type="EMBL" id="OU896709">
    <property type="protein sequence ID" value="CAH1159795.1"/>
    <property type="molecule type" value="Genomic_DNA"/>
</dbReference>
<dbReference type="InterPro" id="IPR032071">
    <property type="entry name" value="DUF4806"/>
</dbReference>